<proteinExistence type="predicted"/>
<protein>
    <submittedName>
        <fullName evidence="1">Uncharacterized protein</fullName>
    </submittedName>
</protein>
<reference evidence="1" key="1">
    <citation type="submission" date="2018-04" db="EMBL/GenBank/DDBJ databases">
        <title>Transcriptome assembly of Sipha flava.</title>
        <authorList>
            <person name="Scully E.D."/>
            <person name="Geib S.M."/>
            <person name="Palmer N.A."/>
            <person name="Koch K."/>
            <person name="Bradshaw J."/>
            <person name="Heng-Moss T."/>
            <person name="Sarath G."/>
        </authorList>
    </citation>
    <scope>NUCLEOTIDE SEQUENCE</scope>
</reference>
<evidence type="ECO:0000313" key="1">
    <source>
        <dbReference type="EMBL" id="MBY74748.1"/>
    </source>
</evidence>
<name>A0A2S2QAI9_9HEMI</name>
<sequence length="185" mass="21877">MFNYTYFQNQTIVNSKILINCQNIVTHTRIGRTLTRVKRSTDDNGVCVVVHRSARRRPIDRRRWRSKHLRALNIIPMDLIISRGKKNKNRVKQLFALRFRHKNVDSSTNKTAVAGKQIKYVHNRFFLMCFFHLLGHSKHVGRTFSLMFWLAKSLFSSFPSCRLNFKSGKQNKRFARSDFDVESKK</sequence>
<dbReference type="AlphaFoldDB" id="A0A2S2QAI9"/>
<gene>
    <name evidence="1" type="ORF">g.185035</name>
</gene>
<feature type="non-terminal residue" evidence="1">
    <location>
        <position position="185"/>
    </location>
</feature>
<accession>A0A2S2QAI9</accession>
<organism evidence="1">
    <name type="scientific">Sipha flava</name>
    <name type="common">yellow sugarcane aphid</name>
    <dbReference type="NCBI Taxonomy" id="143950"/>
    <lineage>
        <taxon>Eukaryota</taxon>
        <taxon>Metazoa</taxon>
        <taxon>Ecdysozoa</taxon>
        <taxon>Arthropoda</taxon>
        <taxon>Hexapoda</taxon>
        <taxon>Insecta</taxon>
        <taxon>Pterygota</taxon>
        <taxon>Neoptera</taxon>
        <taxon>Paraneoptera</taxon>
        <taxon>Hemiptera</taxon>
        <taxon>Sternorrhyncha</taxon>
        <taxon>Aphidomorpha</taxon>
        <taxon>Aphidoidea</taxon>
        <taxon>Aphididae</taxon>
        <taxon>Sipha</taxon>
    </lineage>
</organism>
<dbReference type="EMBL" id="GGMS01005545">
    <property type="protein sequence ID" value="MBY74748.1"/>
    <property type="molecule type" value="Transcribed_RNA"/>
</dbReference>